<keyword evidence="3 8" id="KW-0349">Heme</keyword>
<name>A0A067JZ85_JATCU</name>
<dbReference type="Gene3D" id="1.10.630.10">
    <property type="entry name" value="Cytochrome P450"/>
    <property type="match status" value="1"/>
</dbReference>
<accession>A0A067JZ85</accession>
<evidence type="ECO:0000313" key="10">
    <source>
        <dbReference type="EMBL" id="KDP28118.1"/>
    </source>
</evidence>
<dbReference type="PANTHER" id="PTHR47955">
    <property type="entry name" value="CYTOCHROME P450 FAMILY 71 PROTEIN"/>
    <property type="match status" value="1"/>
</dbReference>
<dbReference type="PANTHER" id="PTHR47955:SF18">
    <property type="entry name" value="CYTOCHROME P450 71A1-LIKE"/>
    <property type="match status" value="1"/>
</dbReference>
<dbReference type="GO" id="GO:0020037">
    <property type="term" value="F:heme binding"/>
    <property type="evidence" value="ECO:0007669"/>
    <property type="project" value="InterPro"/>
</dbReference>
<dbReference type="FunFam" id="1.10.630.10:FF:000043">
    <property type="entry name" value="Cytochrome P450 99A2"/>
    <property type="match status" value="1"/>
</dbReference>
<feature type="binding site" description="axial binding residue" evidence="8">
    <location>
        <position position="395"/>
    </location>
    <ligand>
        <name>heme</name>
        <dbReference type="ChEBI" id="CHEBI:30413"/>
    </ligand>
    <ligandPart>
        <name>Fe</name>
        <dbReference type="ChEBI" id="CHEBI:18248"/>
    </ligandPart>
</feature>
<comment type="cofactor">
    <cofactor evidence="1 8">
        <name>heme</name>
        <dbReference type="ChEBI" id="CHEBI:30413"/>
    </cofactor>
</comment>
<dbReference type="GO" id="GO:0016705">
    <property type="term" value="F:oxidoreductase activity, acting on paired donors, with incorporation or reduction of molecular oxygen"/>
    <property type="evidence" value="ECO:0007669"/>
    <property type="project" value="InterPro"/>
</dbReference>
<dbReference type="AlphaFoldDB" id="A0A067JZ85"/>
<keyword evidence="4 8" id="KW-0479">Metal-binding</keyword>
<evidence type="ECO:0000256" key="9">
    <source>
        <dbReference type="RuleBase" id="RU000461"/>
    </source>
</evidence>
<dbReference type="CDD" id="cd11072">
    <property type="entry name" value="CYP71-like"/>
    <property type="match status" value="1"/>
</dbReference>
<evidence type="ECO:0000256" key="5">
    <source>
        <dbReference type="ARBA" id="ARBA00023002"/>
    </source>
</evidence>
<organism evidence="10 11">
    <name type="scientific">Jatropha curcas</name>
    <name type="common">Barbados nut</name>
    <dbReference type="NCBI Taxonomy" id="180498"/>
    <lineage>
        <taxon>Eukaryota</taxon>
        <taxon>Viridiplantae</taxon>
        <taxon>Streptophyta</taxon>
        <taxon>Embryophyta</taxon>
        <taxon>Tracheophyta</taxon>
        <taxon>Spermatophyta</taxon>
        <taxon>Magnoliopsida</taxon>
        <taxon>eudicotyledons</taxon>
        <taxon>Gunneridae</taxon>
        <taxon>Pentapetalae</taxon>
        <taxon>rosids</taxon>
        <taxon>fabids</taxon>
        <taxon>Malpighiales</taxon>
        <taxon>Euphorbiaceae</taxon>
        <taxon>Crotonoideae</taxon>
        <taxon>Jatropheae</taxon>
        <taxon>Jatropha</taxon>
    </lineage>
</organism>
<evidence type="ECO:0000256" key="6">
    <source>
        <dbReference type="ARBA" id="ARBA00023004"/>
    </source>
</evidence>
<sequence>MSALPHRTFRTLSEKYGPLMFLRLGQVPTLVASSLEVVKEITKNHDIIYADRPTLTGVGIVLNGSPDMALGPYSDYSRDAKKLCVVQLLSNKRVRQFQFIREEEVEKIVEKIRTLSVNGAPINMTDVLMSLAHNILSKSAFGSAYENQNGKNKSFDKMARKTLDLLSAFCFKDLFPFLGWIDHLTGLVRNLKTLTRDLNEFFDRVIEEREALMNDNEKAEDQKYLVDILLYLRKEGRELDISKDNIKAILLDMYVGAIEATAGMMEFMMAELVKNPRIMKKAQEEVRRVVGKSKSMLTESDVNQMEYLKCVMKETVRLHGSLIIPRQTSANVKLKGYDIPAKTRVFINLWAIQMDPTLWDRPEEFLPERFLKSSDGSNEEHKKLLLSFGTGRRSCPGMTFAFAELEYVIANLLYWFDWEMPDEARAEDLDMSELYSFVIHKKTPLWVVANSYCP</sequence>
<dbReference type="PRINTS" id="PR00463">
    <property type="entry name" value="EP450I"/>
</dbReference>
<dbReference type="OrthoDB" id="832218at2759"/>
<dbReference type="STRING" id="180498.A0A067JZ85"/>
<dbReference type="PRINTS" id="PR00385">
    <property type="entry name" value="P450"/>
</dbReference>
<dbReference type="Pfam" id="PF00067">
    <property type="entry name" value="p450"/>
    <property type="match status" value="1"/>
</dbReference>
<dbReference type="PROSITE" id="PS00086">
    <property type="entry name" value="CYTOCHROME_P450"/>
    <property type="match status" value="1"/>
</dbReference>
<comment type="similarity">
    <text evidence="2 9">Belongs to the cytochrome P450 family.</text>
</comment>
<evidence type="ECO:0000313" key="11">
    <source>
        <dbReference type="Proteomes" id="UP000027138"/>
    </source>
</evidence>
<dbReference type="InterPro" id="IPR017972">
    <property type="entry name" value="Cyt_P450_CS"/>
</dbReference>
<evidence type="ECO:0000256" key="8">
    <source>
        <dbReference type="PIRSR" id="PIRSR602401-1"/>
    </source>
</evidence>
<keyword evidence="11" id="KW-1185">Reference proteome</keyword>
<dbReference type="InterPro" id="IPR036396">
    <property type="entry name" value="Cyt_P450_sf"/>
</dbReference>
<dbReference type="Proteomes" id="UP000027138">
    <property type="component" value="Unassembled WGS sequence"/>
</dbReference>
<dbReference type="SUPFAM" id="SSF48264">
    <property type="entry name" value="Cytochrome P450"/>
    <property type="match status" value="1"/>
</dbReference>
<evidence type="ECO:0000256" key="3">
    <source>
        <dbReference type="ARBA" id="ARBA00022617"/>
    </source>
</evidence>
<gene>
    <name evidence="10" type="ORF">JCGZ_13889</name>
</gene>
<reference evidence="10 11" key="1">
    <citation type="journal article" date="2014" name="PLoS ONE">
        <title>Global Analysis of Gene Expression Profiles in Physic Nut (Jatropha curcas L.) Seedlings Exposed to Salt Stress.</title>
        <authorList>
            <person name="Zhang L."/>
            <person name="Zhang C."/>
            <person name="Wu P."/>
            <person name="Chen Y."/>
            <person name="Li M."/>
            <person name="Jiang H."/>
            <person name="Wu G."/>
        </authorList>
    </citation>
    <scope>NUCLEOTIDE SEQUENCE [LARGE SCALE GENOMIC DNA]</scope>
    <source>
        <strain evidence="11">cv. GZQX0401</strain>
        <tissue evidence="10">Young leaves</tissue>
    </source>
</reference>
<dbReference type="GO" id="GO:0005506">
    <property type="term" value="F:iron ion binding"/>
    <property type="evidence" value="ECO:0007669"/>
    <property type="project" value="InterPro"/>
</dbReference>
<evidence type="ECO:0000256" key="1">
    <source>
        <dbReference type="ARBA" id="ARBA00001971"/>
    </source>
</evidence>
<evidence type="ECO:0000256" key="4">
    <source>
        <dbReference type="ARBA" id="ARBA00022723"/>
    </source>
</evidence>
<keyword evidence="6 8" id="KW-0408">Iron</keyword>
<evidence type="ECO:0000256" key="7">
    <source>
        <dbReference type="ARBA" id="ARBA00023033"/>
    </source>
</evidence>
<keyword evidence="5 9" id="KW-0560">Oxidoreductase</keyword>
<dbReference type="InterPro" id="IPR002401">
    <property type="entry name" value="Cyt_P450_E_grp-I"/>
</dbReference>
<proteinExistence type="inferred from homology"/>
<keyword evidence="7 9" id="KW-0503">Monooxygenase</keyword>
<evidence type="ECO:0000256" key="2">
    <source>
        <dbReference type="ARBA" id="ARBA00010617"/>
    </source>
</evidence>
<dbReference type="EMBL" id="KK914782">
    <property type="protein sequence ID" value="KDP28118.1"/>
    <property type="molecule type" value="Genomic_DNA"/>
</dbReference>
<dbReference type="GO" id="GO:0004497">
    <property type="term" value="F:monooxygenase activity"/>
    <property type="evidence" value="ECO:0007669"/>
    <property type="project" value="UniProtKB-KW"/>
</dbReference>
<protein>
    <submittedName>
        <fullName evidence="10">Uncharacterized protein</fullName>
    </submittedName>
</protein>
<dbReference type="InterPro" id="IPR001128">
    <property type="entry name" value="Cyt_P450"/>
</dbReference>